<dbReference type="Proteomes" id="UP000257109">
    <property type="component" value="Unassembled WGS sequence"/>
</dbReference>
<keyword evidence="1" id="KW-0812">Transmembrane</keyword>
<accession>A0A371EE83</accession>
<dbReference type="Pfam" id="PF01585">
    <property type="entry name" value="G-patch"/>
    <property type="match status" value="1"/>
</dbReference>
<dbReference type="InterPro" id="IPR000467">
    <property type="entry name" value="G_patch_dom"/>
</dbReference>
<reference evidence="3" key="1">
    <citation type="submission" date="2018-05" db="EMBL/GenBank/DDBJ databases">
        <title>Draft genome of Mucuna pruriens seed.</title>
        <authorList>
            <person name="Nnadi N.E."/>
            <person name="Vos R."/>
            <person name="Hasami M.H."/>
            <person name="Devisetty U.K."/>
            <person name="Aguiy J.C."/>
        </authorList>
    </citation>
    <scope>NUCLEOTIDE SEQUENCE [LARGE SCALE GENOMIC DNA]</scope>
    <source>
        <strain evidence="3">JCA_2017</strain>
    </source>
</reference>
<feature type="transmembrane region" description="Helical" evidence="1">
    <location>
        <begin position="100"/>
        <end position="120"/>
    </location>
</feature>
<evidence type="ECO:0000313" key="3">
    <source>
        <dbReference type="EMBL" id="RDX64274.1"/>
    </source>
</evidence>
<dbReference type="EMBL" id="QJKJ01014461">
    <property type="protein sequence ID" value="RDX64274.1"/>
    <property type="molecule type" value="Genomic_DNA"/>
</dbReference>
<gene>
    <name evidence="3" type="ORF">CR513_57199</name>
</gene>
<dbReference type="PROSITE" id="PS50174">
    <property type="entry name" value="G_PATCH"/>
    <property type="match status" value="1"/>
</dbReference>
<keyword evidence="1" id="KW-1133">Transmembrane helix</keyword>
<feature type="domain" description="G-patch" evidence="2">
    <location>
        <begin position="1"/>
        <end position="47"/>
    </location>
</feature>
<dbReference type="GO" id="GO:0003676">
    <property type="term" value="F:nucleic acid binding"/>
    <property type="evidence" value="ECO:0007669"/>
    <property type="project" value="InterPro"/>
</dbReference>
<evidence type="ECO:0000256" key="1">
    <source>
        <dbReference type="SAM" id="Phobius"/>
    </source>
</evidence>
<comment type="caution">
    <text evidence="3">The sequence shown here is derived from an EMBL/GenBank/DDBJ whole genome shotgun (WGS) entry which is preliminary data.</text>
</comment>
<name>A0A371EE83_MUCPR</name>
<dbReference type="AlphaFoldDB" id="A0A371EE83"/>
<sequence length="130" mass="14619">MRATAKIMIKKGYRVGKGLGKNLDGITRPIQLRDKDLATNSIGKHHGECRQEVESKSTTSMNTSLVVDSPTKLRKLLTKRGKTVQKITYTPTQIRPTLPIGLFLTYLLFTCNVITLYPIWGLPMLFSLNQ</sequence>
<feature type="non-terminal residue" evidence="3">
    <location>
        <position position="1"/>
    </location>
</feature>
<keyword evidence="4" id="KW-1185">Reference proteome</keyword>
<organism evidence="3 4">
    <name type="scientific">Mucuna pruriens</name>
    <name type="common">Velvet bean</name>
    <name type="synonym">Dolichos pruriens</name>
    <dbReference type="NCBI Taxonomy" id="157652"/>
    <lineage>
        <taxon>Eukaryota</taxon>
        <taxon>Viridiplantae</taxon>
        <taxon>Streptophyta</taxon>
        <taxon>Embryophyta</taxon>
        <taxon>Tracheophyta</taxon>
        <taxon>Spermatophyta</taxon>
        <taxon>Magnoliopsida</taxon>
        <taxon>eudicotyledons</taxon>
        <taxon>Gunneridae</taxon>
        <taxon>Pentapetalae</taxon>
        <taxon>rosids</taxon>
        <taxon>fabids</taxon>
        <taxon>Fabales</taxon>
        <taxon>Fabaceae</taxon>
        <taxon>Papilionoideae</taxon>
        <taxon>50 kb inversion clade</taxon>
        <taxon>NPAAA clade</taxon>
        <taxon>indigoferoid/millettioid clade</taxon>
        <taxon>Phaseoleae</taxon>
        <taxon>Mucuna</taxon>
    </lineage>
</organism>
<proteinExistence type="predicted"/>
<dbReference type="OrthoDB" id="4822at2759"/>
<evidence type="ECO:0000259" key="2">
    <source>
        <dbReference type="PROSITE" id="PS50174"/>
    </source>
</evidence>
<evidence type="ECO:0000313" key="4">
    <source>
        <dbReference type="Proteomes" id="UP000257109"/>
    </source>
</evidence>
<keyword evidence="1" id="KW-0472">Membrane</keyword>
<protein>
    <recommendedName>
        <fullName evidence="2">G-patch domain-containing protein</fullName>
    </recommendedName>
</protein>